<evidence type="ECO:0000256" key="1">
    <source>
        <dbReference type="ARBA" id="ARBA00004953"/>
    </source>
</evidence>
<evidence type="ECO:0000259" key="5">
    <source>
        <dbReference type="Pfam" id="PF01656"/>
    </source>
</evidence>
<dbReference type="Proteomes" id="UP000197032">
    <property type="component" value="Unassembled WGS sequence"/>
</dbReference>
<organism evidence="7 8">
    <name type="scientific">Calderihabitans maritimus</name>
    <dbReference type="NCBI Taxonomy" id="1246530"/>
    <lineage>
        <taxon>Bacteria</taxon>
        <taxon>Bacillati</taxon>
        <taxon>Bacillota</taxon>
        <taxon>Clostridia</taxon>
        <taxon>Neomoorellales</taxon>
        <taxon>Calderihabitantaceae</taxon>
        <taxon>Calderihabitans</taxon>
    </lineage>
</organism>
<evidence type="ECO:0000313" key="8">
    <source>
        <dbReference type="Proteomes" id="UP000197032"/>
    </source>
</evidence>
<dbReference type="Gene3D" id="3.40.50.880">
    <property type="match status" value="1"/>
</dbReference>
<evidence type="ECO:0000256" key="2">
    <source>
        <dbReference type="ARBA" id="ARBA00022573"/>
    </source>
</evidence>
<evidence type="ECO:0000256" key="4">
    <source>
        <dbReference type="HAMAP-Rule" id="MF_00028"/>
    </source>
</evidence>
<dbReference type="CDD" id="cd01750">
    <property type="entry name" value="GATase1_CobQ"/>
    <property type="match status" value="1"/>
</dbReference>
<dbReference type="InterPro" id="IPR033949">
    <property type="entry name" value="CobQ_GATase1"/>
</dbReference>
<dbReference type="PANTHER" id="PTHR21343">
    <property type="entry name" value="DETHIOBIOTIN SYNTHETASE"/>
    <property type="match status" value="1"/>
</dbReference>
<dbReference type="InterPro" id="IPR011698">
    <property type="entry name" value="GATase_3"/>
</dbReference>
<dbReference type="GO" id="GO:0003824">
    <property type="term" value="F:catalytic activity"/>
    <property type="evidence" value="ECO:0007669"/>
    <property type="project" value="InterPro"/>
</dbReference>
<comment type="function">
    <text evidence="4">Catalyzes amidations at positions B, D, E, and G on adenosylcobyrinic A,C-diamide. NH(2) groups are provided by glutamine, and one molecule of ATP is hydrogenolyzed for each amidation.</text>
</comment>
<dbReference type="HAMAP" id="MF_00028">
    <property type="entry name" value="CobQ"/>
    <property type="match status" value="1"/>
</dbReference>
<dbReference type="InterPro" id="IPR004459">
    <property type="entry name" value="CobQ_synth"/>
</dbReference>
<evidence type="ECO:0000256" key="3">
    <source>
        <dbReference type="ARBA" id="ARBA00022962"/>
    </source>
</evidence>
<dbReference type="OrthoDB" id="9808302at2"/>
<dbReference type="PANTHER" id="PTHR21343:SF1">
    <property type="entry name" value="COBYRIC ACID SYNTHASE"/>
    <property type="match status" value="1"/>
</dbReference>
<dbReference type="AlphaFoldDB" id="A0A1Z5HPR5"/>
<keyword evidence="3 4" id="KW-0315">Glutamine amidotransferase</keyword>
<dbReference type="InterPro" id="IPR027417">
    <property type="entry name" value="P-loop_NTPase"/>
</dbReference>
<dbReference type="InterPro" id="IPR047045">
    <property type="entry name" value="CobQ_N"/>
</dbReference>
<dbReference type="PROSITE" id="PS51274">
    <property type="entry name" value="GATASE_COBBQ"/>
    <property type="match status" value="1"/>
</dbReference>
<feature type="active site" evidence="4">
    <location>
        <position position="446"/>
    </location>
</feature>
<dbReference type="GO" id="GO:0009236">
    <property type="term" value="P:cobalamin biosynthetic process"/>
    <property type="evidence" value="ECO:0007669"/>
    <property type="project" value="UniProtKB-UniRule"/>
</dbReference>
<dbReference type="Pfam" id="PF01656">
    <property type="entry name" value="CbiA"/>
    <property type="match status" value="1"/>
</dbReference>
<name>A0A1Z5HPR5_9FIRM</name>
<accession>A0A1Z5HPR5</accession>
<dbReference type="Gene3D" id="3.40.50.300">
    <property type="entry name" value="P-loop containing nucleotide triphosphate hydrolases"/>
    <property type="match status" value="1"/>
</dbReference>
<dbReference type="RefSeq" id="WP_088553036.1">
    <property type="nucleotide sequence ID" value="NZ_BDGJ01000018.1"/>
</dbReference>
<dbReference type="CDD" id="cd05389">
    <property type="entry name" value="CobQ_N"/>
    <property type="match status" value="1"/>
</dbReference>
<dbReference type="EMBL" id="BDGJ01000018">
    <property type="protein sequence ID" value="GAW91519.1"/>
    <property type="molecule type" value="Genomic_DNA"/>
</dbReference>
<comment type="pathway">
    <text evidence="1 4">Cofactor biosynthesis; adenosylcobalamin biosynthesis.</text>
</comment>
<comment type="similarity">
    <text evidence="4">Belongs to the CobB/CobQ family. CobQ subfamily.</text>
</comment>
<keyword evidence="2 4" id="KW-0169">Cobalamin biosynthesis</keyword>
<dbReference type="UniPathway" id="UPA00148"/>
<protein>
    <recommendedName>
        <fullName evidence="4">Cobyric acid synthase</fullName>
    </recommendedName>
</protein>
<feature type="domain" description="CobQ/CobB/MinD/ParA nucleotide binding" evidence="5">
    <location>
        <begin position="5"/>
        <end position="231"/>
    </location>
</feature>
<keyword evidence="8" id="KW-1185">Reference proteome</keyword>
<dbReference type="InterPro" id="IPR029062">
    <property type="entry name" value="Class_I_gatase-like"/>
</dbReference>
<sequence length="512" mass="56838">MAKTIMLQGTSSNVGKSVLATGLCRILYRRGLKVVPFKAQNMALNSFVTRQGGEMGRAQVVQAEAAGLEPQVEMNPILLKPTGNASSQVILLGKPIGNMSAKEYHLDFNLRALEVIENCLRQFHRDYDVIVIEGAGSPAEVNLKHRDIANMRIAKLARAPVVLVADIDRGGALASVVGTLELLEPEERELVAGIIINKFRGDLDLLRPALDFLEKKTGKKVFGVVPYFRDFHIPEEDSVVLEEELAVIEGKKELDIAVLRVPRISNFTDFDPLAQEEDVTLRYVFEPRNLGEPDLIILPGSKNTIEDMIFLWESGLASAVRKLAKQGVPVIGICGGYQMLGRKLIDPDNHDSFVEEVEGLGLLDTVTVFEADKITRQVEAEAVGNLFLGERAQGHRITGYEIHMGRTRLEADLMPAFRITRRGQEEVDLPDGAVRSDGRVWGTYIHGLFDNDVFRRTFLDVLRENKGLQKGAGTNFSAYDLRQQAYEQLADLLEKSLDLDKLLETMGINYGT</sequence>
<evidence type="ECO:0000259" key="6">
    <source>
        <dbReference type="Pfam" id="PF07685"/>
    </source>
</evidence>
<comment type="caution">
    <text evidence="7">The sequence shown here is derived from an EMBL/GenBank/DDBJ whole genome shotgun (WGS) entry which is preliminary data.</text>
</comment>
<reference evidence="8" key="1">
    <citation type="journal article" date="2017" name="Appl. Environ. Microbiol.">
        <title>Genomic analysis of Calderihabitans maritimus KKC1, a thermophilic hydrogenogenic carboxydotrophic bacterium isolated from marine sediment.</title>
        <authorList>
            <person name="Omae K."/>
            <person name="Yoneda Y."/>
            <person name="Fukuyama Y."/>
            <person name="Yoshida T."/>
            <person name="Sako Y."/>
        </authorList>
    </citation>
    <scope>NUCLEOTIDE SEQUENCE [LARGE SCALE GENOMIC DNA]</scope>
    <source>
        <strain evidence="8">KKC1</strain>
    </source>
</reference>
<dbReference type="GO" id="GO:0015420">
    <property type="term" value="F:ABC-type vitamin B12 transporter activity"/>
    <property type="evidence" value="ECO:0007669"/>
    <property type="project" value="UniProtKB-UniRule"/>
</dbReference>
<gene>
    <name evidence="4" type="primary">cobQ</name>
    <name evidence="7" type="ORF">KKC1_06800</name>
</gene>
<dbReference type="SUPFAM" id="SSF52540">
    <property type="entry name" value="P-loop containing nucleoside triphosphate hydrolases"/>
    <property type="match status" value="1"/>
</dbReference>
<proteinExistence type="inferred from homology"/>
<evidence type="ECO:0000313" key="7">
    <source>
        <dbReference type="EMBL" id="GAW91519.1"/>
    </source>
</evidence>
<dbReference type="InterPro" id="IPR002586">
    <property type="entry name" value="CobQ/CobB/MinD/ParA_Nub-bd_dom"/>
</dbReference>
<feature type="domain" description="CobB/CobQ-like glutamine amidotransferase" evidence="6">
    <location>
        <begin position="255"/>
        <end position="452"/>
    </location>
</feature>
<feature type="active site" description="Nucleophile" evidence="4">
    <location>
        <position position="334"/>
    </location>
</feature>
<dbReference type="SUPFAM" id="SSF52317">
    <property type="entry name" value="Class I glutamine amidotransferase-like"/>
    <property type="match status" value="1"/>
</dbReference>
<dbReference type="NCBIfam" id="TIGR00313">
    <property type="entry name" value="cobQ"/>
    <property type="match status" value="1"/>
</dbReference>
<dbReference type="Pfam" id="PF07685">
    <property type="entry name" value="GATase_3"/>
    <property type="match status" value="1"/>
</dbReference>
<dbReference type="NCBIfam" id="NF001989">
    <property type="entry name" value="PRK00784.1"/>
    <property type="match status" value="1"/>
</dbReference>